<sequence>MKSSDSVFDHLEHVNKQQKWIRNFLRSYWVVVFIHFFAQLGAFLFLDYPATAYHFFVHILLIPTSCMVLMIVWADWIHRTRLQLSYYALFLTSTFITWTIIYLNYDIRIITALCLMPIFSAVIFFNKRLLWIPALLQMFAFLTLYFADPHFRTFLTPFDVISIPAFILGGTFVAHVIVSSGSEILNHLHHTMQSKQDLIVKNAIMSKISKTDGLTNLYNQVSFKDYYDTAFDYASQGVTLHLALLDIDNFKLINDTYGHQVGDKVLGTVAQIIQDHISSSDIAARYGGEEFALLIFDKTFDEAYALVENIRRHLSLLHWAELDNQTVTISIGLHSCEPGLNKEQLFEQVDQYLYHAKRSGKNKTITSHSVGSIA</sequence>
<feature type="transmembrane region" description="Helical" evidence="1">
    <location>
        <begin position="130"/>
        <end position="148"/>
    </location>
</feature>
<dbReference type="CDD" id="cd01949">
    <property type="entry name" value="GGDEF"/>
    <property type="match status" value="1"/>
</dbReference>
<dbReference type="SUPFAM" id="SSF55073">
    <property type="entry name" value="Nucleotide cyclase"/>
    <property type="match status" value="1"/>
</dbReference>
<organism evidence="3 4">
    <name type="scientific">Paenibacillus hunanensis</name>
    <dbReference type="NCBI Taxonomy" id="539262"/>
    <lineage>
        <taxon>Bacteria</taxon>
        <taxon>Bacillati</taxon>
        <taxon>Bacillota</taxon>
        <taxon>Bacilli</taxon>
        <taxon>Bacillales</taxon>
        <taxon>Paenibacillaceae</taxon>
        <taxon>Paenibacillus</taxon>
    </lineage>
</organism>
<dbReference type="Proteomes" id="UP001185028">
    <property type="component" value="Unassembled WGS sequence"/>
</dbReference>
<protein>
    <submittedName>
        <fullName evidence="3">Diguanylate cyclase (GGDEF)-like protein</fullName>
    </submittedName>
</protein>
<dbReference type="InterPro" id="IPR050469">
    <property type="entry name" value="Diguanylate_Cyclase"/>
</dbReference>
<dbReference type="PANTHER" id="PTHR45138">
    <property type="entry name" value="REGULATORY COMPONENTS OF SENSORY TRANSDUCTION SYSTEM"/>
    <property type="match status" value="1"/>
</dbReference>
<dbReference type="InterPro" id="IPR043128">
    <property type="entry name" value="Rev_trsase/Diguanyl_cyclase"/>
</dbReference>
<feature type="domain" description="GGDEF" evidence="2">
    <location>
        <begin position="238"/>
        <end position="369"/>
    </location>
</feature>
<evidence type="ECO:0000256" key="1">
    <source>
        <dbReference type="SAM" id="Phobius"/>
    </source>
</evidence>
<feature type="transmembrane region" description="Helical" evidence="1">
    <location>
        <begin position="28"/>
        <end position="46"/>
    </location>
</feature>
<comment type="caution">
    <text evidence="3">The sequence shown here is derived from an EMBL/GenBank/DDBJ whole genome shotgun (WGS) entry which is preliminary data.</text>
</comment>
<name>A0ABU1J002_9BACL</name>
<dbReference type="RefSeq" id="WP_188774469.1">
    <property type="nucleotide sequence ID" value="NZ_BMMB01000002.1"/>
</dbReference>
<feature type="transmembrane region" description="Helical" evidence="1">
    <location>
        <begin position="160"/>
        <end position="178"/>
    </location>
</feature>
<dbReference type="EMBL" id="JAVDQH010000010">
    <property type="protein sequence ID" value="MDR6244841.1"/>
    <property type="molecule type" value="Genomic_DNA"/>
</dbReference>
<dbReference type="Pfam" id="PF00990">
    <property type="entry name" value="GGDEF"/>
    <property type="match status" value="1"/>
</dbReference>
<feature type="transmembrane region" description="Helical" evidence="1">
    <location>
        <begin position="107"/>
        <end position="125"/>
    </location>
</feature>
<reference evidence="3 4" key="1">
    <citation type="submission" date="2023-07" db="EMBL/GenBank/DDBJ databases">
        <title>Genomic Encyclopedia of Type Strains, Phase IV (KMG-IV): sequencing the most valuable type-strain genomes for metagenomic binning, comparative biology and taxonomic classification.</title>
        <authorList>
            <person name="Goeker M."/>
        </authorList>
    </citation>
    <scope>NUCLEOTIDE SEQUENCE [LARGE SCALE GENOMIC DNA]</scope>
    <source>
        <strain evidence="3 4">DSM 22170</strain>
    </source>
</reference>
<feature type="transmembrane region" description="Helical" evidence="1">
    <location>
        <begin position="52"/>
        <end position="72"/>
    </location>
</feature>
<dbReference type="SMART" id="SM00267">
    <property type="entry name" value="GGDEF"/>
    <property type="match status" value="1"/>
</dbReference>
<evidence type="ECO:0000313" key="4">
    <source>
        <dbReference type="Proteomes" id="UP001185028"/>
    </source>
</evidence>
<keyword evidence="1" id="KW-0472">Membrane</keyword>
<evidence type="ECO:0000259" key="2">
    <source>
        <dbReference type="PROSITE" id="PS50887"/>
    </source>
</evidence>
<dbReference type="InterPro" id="IPR029787">
    <property type="entry name" value="Nucleotide_cyclase"/>
</dbReference>
<accession>A0ABU1J002</accession>
<dbReference type="NCBIfam" id="TIGR00254">
    <property type="entry name" value="GGDEF"/>
    <property type="match status" value="1"/>
</dbReference>
<dbReference type="InterPro" id="IPR000160">
    <property type="entry name" value="GGDEF_dom"/>
</dbReference>
<keyword evidence="1" id="KW-0812">Transmembrane</keyword>
<keyword evidence="1" id="KW-1133">Transmembrane helix</keyword>
<keyword evidence="4" id="KW-1185">Reference proteome</keyword>
<evidence type="ECO:0000313" key="3">
    <source>
        <dbReference type="EMBL" id="MDR6244841.1"/>
    </source>
</evidence>
<dbReference type="PANTHER" id="PTHR45138:SF9">
    <property type="entry name" value="DIGUANYLATE CYCLASE DGCM-RELATED"/>
    <property type="match status" value="1"/>
</dbReference>
<gene>
    <name evidence="3" type="ORF">JOC58_002738</name>
</gene>
<dbReference type="Gene3D" id="3.30.70.270">
    <property type="match status" value="1"/>
</dbReference>
<feature type="transmembrane region" description="Helical" evidence="1">
    <location>
        <begin position="84"/>
        <end position="101"/>
    </location>
</feature>
<proteinExistence type="predicted"/>
<dbReference type="PROSITE" id="PS50887">
    <property type="entry name" value="GGDEF"/>
    <property type="match status" value="1"/>
</dbReference>